<reference evidence="1 2" key="1">
    <citation type="journal article" date="2015" name="Antonie Van Leeuwenhoek">
        <title>Pseudooceanicola atlanticus gen. nov. sp. nov., isolated from surface seawater of the Atlantic Ocean and reclassification of Oceanicola batsensis, Oceanicola marinus, Oceanicola nitratireducens, Oceanicola nanhaiensis, Oceanicola antarcticus and Oceanicola flagellatus, as Pseudooceanicola batsensis comb. nov., Pseudooceanicola marinus comb. nov., Pseudooceanicola nitratireducens comb. nov., Pseudooceanicola nanhaiensis comb. nov., Pseudooceanicola antarcticus comb. nov., and Pseudooceanicola flagellatus comb. nov.</title>
        <authorList>
            <person name="Lai Q."/>
            <person name="Li G."/>
            <person name="Liu X."/>
            <person name="Du Y."/>
            <person name="Sun F."/>
            <person name="Shao Z."/>
        </authorList>
    </citation>
    <scope>NUCLEOTIDE SEQUENCE [LARGE SCALE GENOMIC DNA]</scope>
    <source>
        <strain evidence="1 2">22II-s11g</strain>
    </source>
</reference>
<dbReference type="AlphaFoldDB" id="A0A0A0EFS8"/>
<evidence type="ECO:0000313" key="1">
    <source>
        <dbReference type="EMBL" id="KGM48062.1"/>
    </source>
</evidence>
<comment type="caution">
    <text evidence="1">The sequence shown here is derived from an EMBL/GenBank/DDBJ whole genome shotgun (WGS) entry which is preliminary data.</text>
</comment>
<dbReference type="OrthoDB" id="7874733at2"/>
<keyword evidence="2" id="KW-1185">Reference proteome</keyword>
<keyword evidence="1" id="KW-0413">Isomerase</keyword>
<dbReference type="EMBL" id="AQQX01000005">
    <property type="protein sequence ID" value="KGM48062.1"/>
    <property type="molecule type" value="Genomic_DNA"/>
</dbReference>
<organism evidence="1 2">
    <name type="scientific">Pseudooceanicola atlanticus</name>
    <dbReference type="NCBI Taxonomy" id="1461694"/>
    <lineage>
        <taxon>Bacteria</taxon>
        <taxon>Pseudomonadati</taxon>
        <taxon>Pseudomonadota</taxon>
        <taxon>Alphaproteobacteria</taxon>
        <taxon>Rhodobacterales</taxon>
        <taxon>Paracoccaceae</taxon>
        <taxon>Pseudooceanicola</taxon>
    </lineage>
</organism>
<evidence type="ECO:0000313" key="2">
    <source>
        <dbReference type="Proteomes" id="UP000030004"/>
    </source>
</evidence>
<accession>A0A0A0EFS8</accession>
<dbReference type="eggNOG" id="ENOG5031BBP">
    <property type="taxonomic scope" value="Bacteria"/>
</dbReference>
<name>A0A0A0EFS8_9RHOB</name>
<dbReference type="Proteomes" id="UP000030004">
    <property type="component" value="Unassembled WGS sequence"/>
</dbReference>
<protein>
    <submittedName>
        <fullName evidence="1">Ketol-acid reductoisomerase</fullName>
    </submittedName>
</protein>
<gene>
    <name evidence="1" type="ORF">ATO9_13850</name>
</gene>
<dbReference type="RefSeq" id="WP_043750022.1">
    <property type="nucleotide sequence ID" value="NZ_AQQX01000005.1"/>
</dbReference>
<proteinExistence type="predicted"/>
<sequence>MCLTTEALLLFLNLLPQDIVVMGEDRIVVKAETRDAIWISNGEKWCTDAPKIDAAYRLKPGVDI</sequence>
<dbReference type="GO" id="GO:0016853">
    <property type="term" value="F:isomerase activity"/>
    <property type="evidence" value="ECO:0007669"/>
    <property type="project" value="UniProtKB-KW"/>
</dbReference>